<evidence type="ECO:0000313" key="2">
    <source>
        <dbReference type="Proteomes" id="UP000199679"/>
    </source>
</evidence>
<gene>
    <name evidence="1" type="ORF">SAMN05216490_2378</name>
</gene>
<evidence type="ECO:0000313" key="1">
    <source>
        <dbReference type="EMBL" id="SDT05138.1"/>
    </source>
</evidence>
<dbReference type="Proteomes" id="UP000199679">
    <property type="component" value="Chromosome I"/>
</dbReference>
<keyword evidence="2" id="KW-1185">Reference proteome</keyword>
<proteinExistence type="predicted"/>
<accession>A0A1H1X738</accession>
<sequence>MIVSIGFGLGALAKQLLFDVFLIPQLEIEPETGTACMLIETHCYW</sequence>
<name>A0A1H1X738_MUCMA</name>
<dbReference type="RefSeq" id="WP_157682123.1">
    <property type="nucleotide sequence ID" value="NZ_LT629740.1"/>
</dbReference>
<organism evidence="1 2">
    <name type="scientific">Mucilaginibacter mallensis</name>
    <dbReference type="NCBI Taxonomy" id="652787"/>
    <lineage>
        <taxon>Bacteria</taxon>
        <taxon>Pseudomonadati</taxon>
        <taxon>Bacteroidota</taxon>
        <taxon>Sphingobacteriia</taxon>
        <taxon>Sphingobacteriales</taxon>
        <taxon>Sphingobacteriaceae</taxon>
        <taxon>Mucilaginibacter</taxon>
    </lineage>
</organism>
<reference evidence="1 2" key="1">
    <citation type="submission" date="2016-10" db="EMBL/GenBank/DDBJ databases">
        <authorList>
            <person name="de Groot N.N."/>
        </authorList>
    </citation>
    <scope>NUCLEOTIDE SEQUENCE [LARGE SCALE GENOMIC DNA]</scope>
    <source>
        <strain evidence="1 2">MP1X4</strain>
    </source>
</reference>
<dbReference type="EMBL" id="LT629740">
    <property type="protein sequence ID" value="SDT05138.1"/>
    <property type="molecule type" value="Genomic_DNA"/>
</dbReference>
<protein>
    <submittedName>
        <fullName evidence="1">Uncharacterized protein</fullName>
    </submittedName>
</protein>
<dbReference type="AlphaFoldDB" id="A0A1H1X738"/>